<dbReference type="Proteomes" id="UP000051717">
    <property type="component" value="Unassembled WGS sequence"/>
</dbReference>
<reference evidence="1 2" key="1">
    <citation type="journal article" date="2015" name="Microbiome">
        <title>Genomic resolution of linkages in carbon, nitrogen, and sulfur cycling among widespread estuary sediment bacteria.</title>
        <authorList>
            <person name="Baker B.J."/>
            <person name="Lazar C.S."/>
            <person name="Teske A.P."/>
            <person name="Dick G.J."/>
        </authorList>
    </citation>
    <scope>NUCLEOTIDE SEQUENCE [LARGE SCALE GENOMIC DNA]</scope>
    <source>
        <strain evidence="1">SM23_40</strain>
    </source>
</reference>
<dbReference type="Gene3D" id="3.30.1660.10">
    <property type="entry name" value="Flavin-binding protein dodecin"/>
    <property type="match status" value="1"/>
</dbReference>
<dbReference type="InterPro" id="IPR009923">
    <property type="entry name" value="Dodecin"/>
</dbReference>
<dbReference type="InterPro" id="IPR025543">
    <property type="entry name" value="Dodecin-like"/>
</dbReference>
<dbReference type="InterPro" id="IPR036694">
    <property type="entry name" value="Dodecin-like_sf"/>
</dbReference>
<dbReference type="SUPFAM" id="SSF89807">
    <property type="entry name" value="Dodecin-like"/>
    <property type="match status" value="1"/>
</dbReference>
<proteinExistence type="predicted"/>
<dbReference type="PANTHER" id="PTHR39324:SF1">
    <property type="entry name" value="CALCIUM DODECIN"/>
    <property type="match status" value="1"/>
</dbReference>
<organism evidence="1 2">
    <name type="scientific">candidate division TA06 bacterium SM23_40</name>
    <dbReference type="NCBI Taxonomy" id="1703774"/>
    <lineage>
        <taxon>Bacteria</taxon>
        <taxon>Bacteria division TA06</taxon>
    </lineage>
</organism>
<gene>
    <name evidence="1" type="ORF">AMJ82_09855</name>
</gene>
<name>A0A0S8G687_UNCT6</name>
<evidence type="ECO:0000313" key="1">
    <source>
        <dbReference type="EMBL" id="KPK67780.1"/>
    </source>
</evidence>
<dbReference type="PANTHER" id="PTHR39324">
    <property type="entry name" value="CALCIUM DODECIN"/>
    <property type="match status" value="1"/>
</dbReference>
<sequence>MAESVYKVVELVGTSSDSWERAAATAIDKAAKTLRDLRVAEISQLDVQLKDGKIEAYRAKVKVSFKYEGGD</sequence>
<evidence type="ECO:0000313" key="2">
    <source>
        <dbReference type="Proteomes" id="UP000051717"/>
    </source>
</evidence>
<comment type="caution">
    <text evidence="1">The sequence shown here is derived from an EMBL/GenBank/DDBJ whole genome shotgun (WGS) entry which is preliminary data.</text>
</comment>
<protein>
    <submittedName>
        <fullName evidence="1">Transporter</fullName>
    </submittedName>
</protein>
<dbReference type="Pfam" id="PF07311">
    <property type="entry name" value="Dodecin"/>
    <property type="match status" value="1"/>
</dbReference>
<dbReference type="EMBL" id="LJUI01000107">
    <property type="protein sequence ID" value="KPK67780.1"/>
    <property type="molecule type" value="Genomic_DNA"/>
</dbReference>
<accession>A0A0S8G687</accession>
<dbReference type="AlphaFoldDB" id="A0A0S8G687"/>